<organism evidence="2 3">
    <name type="scientific">Paenibacillus larvae subsp. pulvifaciens</name>
    <dbReference type="NCBI Taxonomy" id="1477"/>
    <lineage>
        <taxon>Bacteria</taxon>
        <taxon>Bacillati</taxon>
        <taxon>Bacillota</taxon>
        <taxon>Bacilli</taxon>
        <taxon>Bacillales</taxon>
        <taxon>Paenibacillaceae</taxon>
        <taxon>Paenibacillus</taxon>
    </lineage>
</organism>
<dbReference type="SUPFAM" id="SSF54106">
    <property type="entry name" value="LysM domain"/>
    <property type="match status" value="1"/>
</dbReference>
<accession>A0A1V0UVV9</accession>
<feature type="domain" description="LysM" evidence="1">
    <location>
        <begin position="166"/>
        <end position="212"/>
    </location>
</feature>
<dbReference type="Proteomes" id="UP000192727">
    <property type="component" value="Chromosome"/>
</dbReference>
<evidence type="ECO:0000313" key="2">
    <source>
        <dbReference type="EMBL" id="ARF69212.1"/>
    </source>
</evidence>
<proteinExistence type="predicted"/>
<sequence length="213" mass="24377">MRSGIWLSYNNQEEGFKLPVNPETIEVKSGGNGKTYNVLGLGEVNVIQDRKLSGIEFESLFPAADYPFIVQDAILLQPSHYIEYIEKWWATNRPIRFVYVGDTVDINLAVSIENFDYKEKAGSPGDIEYKLSLKKYVFYSANRVTVTSPSEVEVKPERVDERITPPTYNMKPGDNLFRVCKKYGCELKQVLKLNKLTDEQAKKLKVGTIIRLR</sequence>
<dbReference type="InterPro" id="IPR036779">
    <property type="entry name" value="LysM_dom_sf"/>
</dbReference>
<dbReference type="Pfam" id="PF01476">
    <property type="entry name" value="LysM"/>
    <property type="match status" value="1"/>
</dbReference>
<dbReference type="Gene3D" id="3.10.350.10">
    <property type="entry name" value="LysM domain"/>
    <property type="match status" value="1"/>
</dbReference>
<evidence type="ECO:0000259" key="1">
    <source>
        <dbReference type="PROSITE" id="PS51782"/>
    </source>
</evidence>
<evidence type="ECO:0000313" key="3">
    <source>
        <dbReference type="Proteomes" id="UP000192727"/>
    </source>
</evidence>
<protein>
    <recommendedName>
        <fullName evidence="1">LysM domain-containing protein</fullName>
    </recommendedName>
</protein>
<dbReference type="AlphaFoldDB" id="A0A1V0UVV9"/>
<gene>
    <name evidence="2" type="ORF">B7C51_17405</name>
</gene>
<dbReference type="EMBL" id="CP020557">
    <property type="protein sequence ID" value="ARF69212.1"/>
    <property type="molecule type" value="Genomic_DNA"/>
</dbReference>
<dbReference type="CDD" id="cd00118">
    <property type="entry name" value="LysM"/>
    <property type="match status" value="1"/>
</dbReference>
<dbReference type="InterPro" id="IPR018392">
    <property type="entry name" value="LysM"/>
</dbReference>
<dbReference type="PROSITE" id="PS51782">
    <property type="entry name" value="LYSM"/>
    <property type="match status" value="1"/>
</dbReference>
<name>A0A1V0UVV9_9BACL</name>
<dbReference type="RefSeq" id="WP_083040982.1">
    <property type="nucleotide sequence ID" value="NZ_CP020557.1"/>
</dbReference>
<reference evidence="2 3" key="1">
    <citation type="submission" date="2017-03" db="EMBL/GenBank/DDBJ databases">
        <title>Paenibacillus larvae genome sequencing.</title>
        <authorList>
            <person name="Dingman D.W."/>
        </authorList>
    </citation>
    <scope>NUCLEOTIDE SEQUENCE [LARGE SCALE GENOMIC DNA]</scope>
    <source>
        <strain evidence="2 3">SAG 10367</strain>
    </source>
</reference>